<keyword evidence="10" id="KW-1185">Reference proteome</keyword>
<dbReference type="InterPro" id="IPR037185">
    <property type="entry name" value="EmrE-like"/>
</dbReference>
<feature type="transmembrane region" description="Helical" evidence="7">
    <location>
        <begin position="75"/>
        <end position="96"/>
    </location>
</feature>
<dbReference type="EMBL" id="MWWX01000001">
    <property type="protein sequence ID" value="OZG63432.1"/>
    <property type="molecule type" value="Genomic_DNA"/>
</dbReference>
<feature type="transmembrane region" description="Helical" evidence="7">
    <location>
        <begin position="157"/>
        <end position="175"/>
    </location>
</feature>
<accession>A0A261FWA4</accession>
<dbReference type="STRING" id="1603886.GCA_001895165_01234"/>
<feature type="transmembrane region" description="Helical" evidence="7">
    <location>
        <begin position="187"/>
        <end position="205"/>
    </location>
</feature>
<comment type="similarity">
    <text evidence="2">Belongs to the EamA transporter family.</text>
</comment>
<evidence type="ECO:0000256" key="5">
    <source>
        <dbReference type="ARBA" id="ARBA00022989"/>
    </source>
</evidence>
<proteinExistence type="inferred from homology"/>
<dbReference type="PANTHER" id="PTHR42920:SF5">
    <property type="entry name" value="EAMA DOMAIN-CONTAINING PROTEIN"/>
    <property type="match status" value="1"/>
</dbReference>
<protein>
    <submittedName>
        <fullName evidence="9">EamA-like transporter family</fullName>
    </submittedName>
</protein>
<evidence type="ECO:0000256" key="7">
    <source>
        <dbReference type="SAM" id="Phobius"/>
    </source>
</evidence>
<dbReference type="GO" id="GO:0005886">
    <property type="term" value="C:plasma membrane"/>
    <property type="evidence" value="ECO:0007669"/>
    <property type="project" value="UniProtKB-SubCell"/>
</dbReference>
<reference evidence="9 10" key="1">
    <citation type="journal article" date="2017" name="BMC Genomics">
        <title>Comparative genomic and phylogenomic analyses of the Bifidobacteriaceae family.</title>
        <authorList>
            <person name="Lugli G.A."/>
            <person name="Milani C."/>
            <person name="Turroni F."/>
            <person name="Duranti S."/>
            <person name="Mancabelli L."/>
            <person name="Mangifesta M."/>
            <person name="Ferrario C."/>
            <person name="Modesto M."/>
            <person name="Mattarelli P."/>
            <person name="Jiri K."/>
            <person name="van Sinderen D."/>
            <person name="Ventura M."/>
        </authorList>
    </citation>
    <scope>NUCLEOTIDE SEQUENCE [LARGE SCALE GENOMIC DNA]</scope>
    <source>
        <strain evidence="9 10">DSM 28807</strain>
    </source>
</reference>
<dbReference type="OrthoDB" id="3182968at2"/>
<dbReference type="PANTHER" id="PTHR42920">
    <property type="entry name" value="OS03G0707200 PROTEIN-RELATED"/>
    <property type="match status" value="1"/>
</dbReference>
<feature type="transmembrane region" description="Helical" evidence="7">
    <location>
        <begin position="31"/>
        <end position="49"/>
    </location>
</feature>
<evidence type="ECO:0000259" key="8">
    <source>
        <dbReference type="Pfam" id="PF00892"/>
    </source>
</evidence>
<dbReference type="InterPro" id="IPR000620">
    <property type="entry name" value="EamA_dom"/>
</dbReference>
<dbReference type="AlphaFoldDB" id="A0A261FWA4"/>
<evidence type="ECO:0000256" key="1">
    <source>
        <dbReference type="ARBA" id="ARBA00004651"/>
    </source>
</evidence>
<feature type="transmembrane region" description="Helical" evidence="7">
    <location>
        <begin position="130"/>
        <end position="151"/>
    </location>
</feature>
<keyword evidence="6 7" id="KW-0472">Membrane</keyword>
<evidence type="ECO:0000313" key="9">
    <source>
        <dbReference type="EMBL" id="OZG63432.1"/>
    </source>
</evidence>
<comment type="subcellular location">
    <subcellularLocation>
        <location evidence="1">Cell membrane</location>
        <topology evidence="1">Multi-pass membrane protein</topology>
    </subcellularLocation>
</comment>
<feature type="domain" description="EamA" evidence="8">
    <location>
        <begin position="2"/>
        <end position="145"/>
    </location>
</feature>
<evidence type="ECO:0000313" key="10">
    <source>
        <dbReference type="Proteomes" id="UP000216352"/>
    </source>
</evidence>
<feature type="transmembrane region" description="Helical" evidence="7">
    <location>
        <begin position="102"/>
        <end position="123"/>
    </location>
</feature>
<feature type="transmembrane region" description="Helical" evidence="7">
    <location>
        <begin position="248"/>
        <end position="267"/>
    </location>
</feature>
<dbReference type="RefSeq" id="WP_072725563.1">
    <property type="nucleotide sequence ID" value="NZ_BDIS01000015.1"/>
</dbReference>
<comment type="caution">
    <text evidence="9">The sequence shown here is derived from an EMBL/GenBank/DDBJ whole genome shotgun (WGS) entry which is preliminary data.</text>
</comment>
<organism evidence="9 10">
    <name type="scientific">Bifidobacterium lemurum</name>
    <dbReference type="NCBI Taxonomy" id="1603886"/>
    <lineage>
        <taxon>Bacteria</taxon>
        <taxon>Bacillati</taxon>
        <taxon>Actinomycetota</taxon>
        <taxon>Actinomycetes</taxon>
        <taxon>Bifidobacteriales</taxon>
        <taxon>Bifidobacteriaceae</taxon>
        <taxon>Bifidobacterium</taxon>
    </lineage>
</organism>
<evidence type="ECO:0000256" key="3">
    <source>
        <dbReference type="ARBA" id="ARBA00022475"/>
    </source>
</evidence>
<feature type="transmembrane region" description="Helical" evidence="7">
    <location>
        <begin position="273"/>
        <end position="291"/>
    </location>
</feature>
<feature type="domain" description="EamA" evidence="8">
    <location>
        <begin position="156"/>
        <end position="288"/>
    </location>
</feature>
<dbReference type="InterPro" id="IPR051258">
    <property type="entry name" value="Diverse_Substrate_Transporter"/>
</dbReference>
<keyword evidence="5 7" id="KW-1133">Transmembrane helix</keyword>
<sequence length="308" mass="32541">MLCLLLTAIIWGFSFVSQVSSMDAVSPLFFNATRFTLGACSLVPVIALMRRGEGADTADRADSPAERRSRRQRTVATGMLCGVLLFAAGTLQQYGILWGRSAGRAGFITALYIVLVPLFGLFLHRRVTALTGVSVIIALVGFYLLCVADGFDAINKGDLTVFLGAVMFAAHILAIDTLGAKVEPIRMSFVQFATTAALSWAGAAIEGSVDWTGAASSWVAILYAGIASVGVAYTLQAVGQRQVPPTRSAVILSLESLFSAAGGALLLGETMTARGYAGCALIFLGTILAQLPAKVPDALRRPDRRTMR</sequence>
<dbReference type="Proteomes" id="UP000216352">
    <property type="component" value="Unassembled WGS sequence"/>
</dbReference>
<evidence type="ECO:0000256" key="6">
    <source>
        <dbReference type="ARBA" id="ARBA00023136"/>
    </source>
</evidence>
<gene>
    <name evidence="9" type="ORF">BLEM_0135</name>
</gene>
<evidence type="ECO:0000256" key="4">
    <source>
        <dbReference type="ARBA" id="ARBA00022692"/>
    </source>
</evidence>
<name>A0A261FWA4_9BIFI</name>
<feature type="transmembrane region" description="Helical" evidence="7">
    <location>
        <begin position="217"/>
        <end position="236"/>
    </location>
</feature>
<dbReference type="Pfam" id="PF00892">
    <property type="entry name" value="EamA"/>
    <property type="match status" value="2"/>
</dbReference>
<keyword evidence="3" id="KW-1003">Cell membrane</keyword>
<keyword evidence="4 7" id="KW-0812">Transmembrane</keyword>
<evidence type="ECO:0000256" key="2">
    <source>
        <dbReference type="ARBA" id="ARBA00007362"/>
    </source>
</evidence>
<dbReference type="SUPFAM" id="SSF103481">
    <property type="entry name" value="Multidrug resistance efflux transporter EmrE"/>
    <property type="match status" value="1"/>
</dbReference>